<proteinExistence type="inferred from homology"/>
<dbReference type="PATRIC" id="fig|1423731.3.peg.1257"/>
<organism evidence="2 3">
    <name type="scientific">Liquorilactobacillus capillatus DSM 19910</name>
    <dbReference type="NCBI Taxonomy" id="1423731"/>
    <lineage>
        <taxon>Bacteria</taxon>
        <taxon>Bacillati</taxon>
        <taxon>Bacillota</taxon>
        <taxon>Bacilli</taxon>
        <taxon>Lactobacillales</taxon>
        <taxon>Lactobacillaceae</taxon>
        <taxon>Liquorilactobacillus</taxon>
    </lineage>
</organism>
<dbReference type="Gene3D" id="3.40.50.450">
    <property type="match status" value="1"/>
</dbReference>
<comment type="caution">
    <text evidence="2">The sequence shown here is derived from an EMBL/GenBank/DDBJ whole genome shotgun (WGS) entry which is preliminary data.</text>
</comment>
<evidence type="ECO:0000256" key="1">
    <source>
        <dbReference type="HAMAP-Rule" id="MF_01575"/>
    </source>
</evidence>
<dbReference type="OrthoDB" id="2301957at2"/>
<dbReference type="PIRSF" id="PIRSF021290">
    <property type="entry name" value="DUF1273"/>
    <property type="match status" value="1"/>
</dbReference>
<comment type="similarity">
    <text evidence="1">Belongs to the UPF0398 family.</text>
</comment>
<evidence type="ECO:0000313" key="3">
    <source>
        <dbReference type="Proteomes" id="UP000051621"/>
    </source>
</evidence>
<dbReference type="EMBL" id="AZEF01000025">
    <property type="protein sequence ID" value="KRL01541.1"/>
    <property type="molecule type" value="Genomic_DNA"/>
</dbReference>
<reference evidence="2 3" key="1">
    <citation type="journal article" date="2015" name="Genome Announc.">
        <title>Expanding the biotechnology potential of lactobacilli through comparative genomics of 213 strains and associated genera.</title>
        <authorList>
            <person name="Sun Z."/>
            <person name="Harris H.M."/>
            <person name="McCann A."/>
            <person name="Guo C."/>
            <person name="Argimon S."/>
            <person name="Zhang W."/>
            <person name="Yang X."/>
            <person name="Jeffery I.B."/>
            <person name="Cooney J.C."/>
            <person name="Kagawa T.F."/>
            <person name="Liu W."/>
            <person name="Song Y."/>
            <person name="Salvetti E."/>
            <person name="Wrobel A."/>
            <person name="Rasinkangas P."/>
            <person name="Parkhill J."/>
            <person name="Rea M.C."/>
            <person name="O'Sullivan O."/>
            <person name="Ritari J."/>
            <person name="Douillard F.P."/>
            <person name="Paul Ross R."/>
            <person name="Yang R."/>
            <person name="Briner A.E."/>
            <person name="Felis G.E."/>
            <person name="de Vos W.M."/>
            <person name="Barrangou R."/>
            <person name="Klaenhammer T.R."/>
            <person name="Caufield P.W."/>
            <person name="Cui Y."/>
            <person name="Zhang H."/>
            <person name="O'Toole P.W."/>
        </authorList>
    </citation>
    <scope>NUCLEOTIDE SEQUENCE [LARGE SCALE GENOMIC DNA]</scope>
    <source>
        <strain evidence="2 3">DSM 19910</strain>
    </source>
</reference>
<dbReference type="PANTHER" id="PTHR38440:SF1">
    <property type="entry name" value="UPF0398 PROTEIN SPR0331"/>
    <property type="match status" value="1"/>
</dbReference>
<dbReference type="HAMAP" id="MF_01575">
    <property type="entry name" value="UPF0398"/>
    <property type="match status" value="1"/>
</dbReference>
<sequence length="187" mass="22218">MRLWVTGYRSYELNVFKKEDPKVEVLKNILHELLVQKLADGLEWVITGGQLGVEQWTIEVVLQMQEEYPELKVAMILPYDNFAQKWREDKQATFNLLKTKVDFSANVSAKPYETPRQLKAWQQFMLQHTDQLALIYDPEFEGKTKYDYNMAKKYQEKQTYPIDLIDMDQLQTSANDYLERKSENDLH</sequence>
<name>A0A0R1M8V1_9LACO</name>
<accession>A0A0R1M8V1</accession>
<keyword evidence="3" id="KW-1185">Reference proteome</keyword>
<protein>
    <recommendedName>
        <fullName evidence="1">UPF0398 protein FC81_GL001225</fullName>
    </recommendedName>
</protein>
<dbReference type="Proteomes" id="UP000051621">
    <property type="component" value="Unassembled WGS sequence"/>
</dbReference>
<gene>
    <name evidence="2" type="ORF">FC81_GL001225</name>
</gene>
<dbReference type="RefSeq" id="WP_057744051.1">
    <property type="nucleotide sequence ID" value="NZ_AZEF01000025.1"/>
</dbReference>
<dbReference type="InterPro" id="IPR010697">
    <property type="entry name" value="YspA"/>
</dbReference>
<dbReference type="AlphaFoldDB" id="A0A0R1M8V1"/>
<dbReference type="SUPFAM" id="SSF102405">
    <property type="entry name" value="MCP/YpsA-like"/>
    <property type="match status" value="1"/>
</dbReference>
<dbReference type="PANTHER" id="PTHR38440">
    <property type="entry name" value="UPF0398 PROTEIN YPSA"/>
    <property type="match status" value="1"/>
</dbReference>
<evidence type="ECO:0000313" key="2">
    <source>
        <dbReference type="EMBL" id="KRL01541.1"/>
    </source>
</evidence>
<dbReference type="NCBIfam" id="NF010181">
    <property type="entry name" value="PRK13660.1"/>
    <property type="match status" value="1"/>
</dbReference>
<dbReference type="STRING" id="1423731.FC81_GL001225"/>
<dbReference type="Pfam" id="PF06908">
    <property type="entry name" value="YpsA"/>
    <property type="match status" value="1"/>
</dbReference>